<accession>A0A1J5P480</accession>
<dbReference type="PANTHER" id="PTHR36303">
    <property type="entry name" value="2',3'-CYCLIC-NUCLEOTIDE 2'-PHOSPHODIESTERASE"/>
    <property type="match status" value="1"/>
</dbReference>
<name>A0A1J5P480_9ZZZZ</name>
<dbReference type="Pfam" id="PF13277">
    <property type="entry name" value="YmdB"/>
    <property type="match status" value="1"/>
</dbReference>
<dbReference type="PIRSF" id="PIRSF004789">
    <property type="entry name" value="DR1281"/>
    <property type="match status" value="1"/>
</dbReference>
<sequence>MTNQRPWWLRTLLPGRLQALRTTGWVPSRRAPCIAGADLRILFLGDVLGRTGRDTVCERLPGLRRDLRIDLAVVNAENASHGFGLAPDMAKALFAAGADVITLGNHAWDRKEIIPFIAENPRLIRPLNYPPGTPGAGSVLVTLQDGRKALVLQAMGRLFMDPMDCPFRGTAEVLSKYRLGHSVQAIVADIHAEASSEKMAYAHTFDGQVSLVVGTHTHCPSADAQVLPGGTAFQSDAGMCGDYDSVIGMVKDGAAMRFWRKMPGEKLGPAEGPATVCGVFVETDDATGHARRIEPVRIGGRLSQAMPAV</sequence>
<reference evidence="1" key="1">
    <citation type="submission" date="2016-10" db="EMBL/GenBank/DDBJ databases">
        <title>Sequence of Gallionella enrichment culture.</title>
        <authorList>
            <person name="Poehlein A."/>
            <person name="Muehling M."/>
            <person name="Daniel R."/>
        </authorList>
    </citation>
    <scope>NUCLEOTIDE SEQUENCE</scope>
</reference>
<dbReference type="PANTHER" id="PTHR36303:SF1">
    <property type="entry name" value="2',3'-CYCLIC-NUCLEOTIDE 2'-PHOSPHODIESTERASE"/>
    <property type="match status" value="1"/>
</dbReference>
<dbReference type="SUPFAM" id="SSF56300">
    <property type="entry name" value="Metallo-dependent phosphatases"/>
    <property type="match status" value="1"/>
</dbReference>
<dbReference type="InterPro" id="IPR029052">
    <property type="entry name" value="Metallo-depent_PP-like"/>
</dbReference>
<dbReference type="AlphaFoldDB" id="A0A1J5P480"/>
<evidence type="ECO:0008006" key="2">
    <source>
        <dbReference type="Google" id="ProtNLM"/>
    </source>
</evidence>
<evidence type="ECO:0000313" key="1">
    <source>
        <dbReference type="EMBL" id="OIQ65512.1"/>
    </source>
</evidence>
<proteinExistence type="predicted"/>
<dbReference type="Gene3D" id="3.60.21.10">
    <property type="match status" value="1"/>
</dbReference>
<gene>
    <name evidence="1" type="ORF">GALL_529280</name>
</gene>
<protein>
    <recommendedName>
        <fullName evidence="2">Metallophosphoesterase</fullName>
    </recommendedName>
</protein>
<comment type="caution">
    <text evidence="1">The sequence shown here is derived from an EMBL/GenBank/DDBJ whole genome shotgun (WGS) entry which is preliminary data.</text>
</comment>
<dbReference type="CDD" id="cd07382">
    <property type="entry name" value="MPP_DR1281"/>
    <property type="match status" value="1"/>
</dbReference>
<organism evidence="1">
    <name type="scientific">mine drainage metagenome</name>
    <dbReference type="NCBI Taxonomy" id="410659"/>
    <lineage>
        <taxon>unclassified sequences</taxon>
        <taxon>metagenomes</taxon>
        <taxon>ecological metagenomes</taxon>
    </lineage>
</organism>
<dbReference type="EMBL" id="MLJW01007266">
    <property type="protein sequence ID" value="OIQ65512.1"/>
    <property type="molecule type" value="Genomic_DNA"/>
</dbReference>
<dbReference type="InterPro" id="IPR005235">
    <property type="entry name" value="YmdB-like"/>
</dbReference>
<dbReference type="GO" id="GO:0004113">
    <property type="term" value="F:2',3'-cyclic-nucleotide 3'-phosphodiesterase activity"/>
    <property type="evidence" value="ECO:0007669"/>
    <property type="project" value="TreeGrafter"/>
</dbReference>